<dbReference type="RefSeq" id="XP_018989181.1">
    <property type="nucleotide sequence ID" value="XM_019142610.1"/>
</dbReference>
<proteinExistence type="predicted"/>
<reference evidence="1 2" key="1">
    <citation type="submission" date="2016-06" db="EMBL/GenBank/DDBJ databases">
        <title>Evolution of pathogenesis and genome organization in the Tremellales.</title>
        <authorList>
            <person name="Cuomo C."/>
            <person name="Litvintseva A."/>
            <person name="Heitman J."/>
            <person name="Chen Y."/>
            <person name="Sun S."/>
            <person name="Springer D."/>
            <person name="Dromer F."/>
            <person name="Young S."/>
            <person name="Zeng Q."/>
            <person name="Chapman S."/>
            <person name="Gujja S."/>
            <person name="Saif S."/>
            <person name="Birren B."/>
        </authorList>
    </citation>
    <scope>NUCLEOTIDE SEQUENCE [LARGE SCALE GENOMIC DNA]</scope>
    <source>
        <strain evidence="1 2">CBS 6039</strain>
    </source>
</reference>
<keyword evidence="2" id="KW-1185">Reference proteome</keyword>
<gene>
    <name evidence="1" type="ORF">L202_07821</name>
</gene>
<sequence length="71" mass="7844">MAEKFYADIGAGISEETLEDFVMVGDLNRQLDRCVDPAIRIIGKRQADGSWENAGSEQRARLKLACRASSL</sequence>
<dbReference type="Proteomes" id="UP000094065">
    <property type="component" value="Unassembled WGS sequence"/>
</dbReference>
<comment type="caution">
    <text evidence="1">The sequence shown here is derived from an EMBL/GenBank/DDBJ whole genome shotgun (WGS) entry which is preliminary data.</text>
</comment>
<name>A0A1E3HAB2_9TREE</name>
<accession>A0A1E3HAB2</accession>
<protein>
    <submittedName>
        <fullName evidence="1">Uncharacterized protein</fullName>
    </submittedName>
</protein>
<dbReference type="GeneID" id="30159130"/>
<organism evidence="1 2">
    <name type="scientific">Cryptococcus amylolentus CBS 6039</name>
    <dbReference type="NCBI Taxonomy" id="1295533"/>
    <lineage>
        <taxon>Eukaryota</taxon>
        <taxon>Fungi</taxon>
        <taxon>Dikarya</taxon>
        <taxon>Basidiomycota</taxon>
        <taxon>Agaricomycotina</taxon>
        <taxon>Tremellomycetes</taxon>
        <taxon>Tremellales</taxon>
        <taxon>Cryptococcaceae</taxon>
        <taxon>Cryptococcus</taxon>
    </lineage>
</organism>
<dbReference type="EMBL" id="AWGJ01000013">
    <property type="protein sequence ID" value="ODN73269.1"/>
    <property type="molecule type" value="Genomic_DNA"/>
</dbReference>
<evidence type="ECO:0000313" key="2">
    <source>
        <dbReference type="Proteomes" id="UP000094065"/>
    </source>
</evidence>
<dbReference type="OrthoDB" id="3264316at2759"/>
<evidence type="ECO:0000313" key="1">
    <source>
        <dbReference type="EMBL" id="ODN73269.1"/>
    </source>
</evidence>
<dbReference type="AlphaFoldDB" id="A0A1E3HAB2"/>